<dbReference type="GO" id="GO:0016301">
    <property type="term" value="F:kinase activity"/>
    <property type="evidence" value="ECO:0007669"/>
    <property type="project" value="UniProtKB-KW"/>
</dbReference>
<keyword evidence="3" id="KW-0597">Phosphoprotein</keyword>
<dbReference type="PROSITE" id="PS50110">
    <property type="entry name" value="RESPONSE_REGULATORY"/>
    <property type="match status" value="1"/>
</dbReference>
<dbReference type="SMART" id="SM00091">
    <property type="entry name" value="PAS"/>
    <property type="match status" value="1"/>
</dbReference>
<evidence type="ECO:0000256" key="1">
    <source>
        <dbReference type="ARBA" id="ARBA00022679"/>
    </source>
</evidence>
<dbReference type="HOGENOM" id="CLU_623570_0_0_0"/>
<dbReference type="NCBIfam" id="TIGR00229">
    <property type="entry name" value="sensory_box"/>
    <property type="match status" value="1"/>
</dbReference>
<evidence type="ECO:0000313" key="7">
    <source>
        <dbReference type="Proteomes" id="UP000030700"/>
    </source>
</evidence>
<dbReference type="InterPro" id="IPR035965">
    <property type="entry name" value="PAS-like_dom_sf"/>
</dbReference>
<accession>A0A0S6W499</accession>
<feature type="modified residue" description="4-aspartylphosphate" evidence="3">
    <location>
        <position position="52"/>
    </location>
</feature>
<evidence type="ECO:0000259" key="4">
    <source>
        <dbReference type="PROSITE" id="PS50110"/>
    </source>
</evidence>
<dbReference type="InterPro" id="IPR029016">
    <property type="entry name" value="GAF-like_dom_sf"/>
</dbReference>
<name>A0A0S6W499_9BACT</name>
<protein>
    <submittedName>
        <fullName evidence="6">Diguanylate cyclase with GAF sensor</fullName>
    </submittedName>
</protein>
<keyword evidence="2" id="KW-0418">Kinase</keyword>
<keyword evidence="7" id="KW-1185">Reference proteome</keyword>
<dbReference type="PROSITE" id="PS50112">
    <property type="entry name" value="PAS"/>
    <property type="match status" value="1"/>
</dbReference>
<dbReference type="EMBL" id="DF820459">
    <property type="protein sequence ID" value="GAK53018.1"/>
    <property type="molecule type" value="Genomic_DNA"/>
</dbReference>
<evidence type="ECO:0000256" key="3">
    <source>
        <dbReference type="PROSITE-ProRule" id="PRU00169"/>
    </source>
</evidence>
<dbReference type="Pfam" id="PF01590">
    <property type="entry name" value="GAF"/>
    <property type="match status" value="1"/>
</dbReference>
<evidence type="ECO:0000259" key="5">
    <source>
        <dbReference type="PROSITE" id="PS50112"/>
    </source>
</evidence>
<dbReference type="SUPFAM" id="SSF52172">
    <property type="entry name" value="CheY-like"/>
    <property type="match status" value="1"/>
</dbReference>
<dbReference type="GO" id="GO:0000160">
    <property type="term" value="P:phosphorelay signal transduction system"/>
    <property type="evidence" value="ECO:0007669"/>
    <property type="project" value="InterPro"/>
</dbReference>
<organism evidence="6">
    <name type="scientific">Candidatus Moduliflexus flocculans</name>
    <dbReference type="NCBI Taxonomy" id="1499966"/>
    <lineage>
        <taxon>Bacteria</taxon>
        <taxon>Candidatus Moduliflexota</taxon>
        <taxon>Candidatus Moduliflexia</taxon>
        <taxon>Candidatus Moduliflexales</taxon>
        <taxon>Candidatus Moduliflexaceae</taxon>
    </lineage>
</organism>
<dbReference type="InterPro" id="IPR001789">
    <property type="entry name" value="Sig_transdc_resp-reg_receiver"/>
</dbReference>
<dbReference type="Pfam" id="PF00072">
    <property type="entry name" value="Response_reg"/>
    <property type="match status" value="1"/>
</dbReference>
<dbReference type="SMART" id="SM00065">
    <property type="entry name" value="GAF"/>
    <property type="match status" value="1"/>
</dbReference>
<reference evidence="6" key="1">
    <citation type="journal article" date="2015" name="PeerJ">
        <title>First genomic representation of candidate bacterial phylum KSB3 points to enhanced environmental sensing as a trigger of wastewater bulking.</title>
        <authorList>
            <person name="Sekiguchi Y."/>
            <person name="Ohashi A."/>
            <person name="Parks D.H."/>
            <person name="Yamauchi T."/>
            <person name="Tyson G.W."/>
            <person name="Hugenholtz P."/>
        </authorList>
    </citation>
    <scope>NUCLEOTIDE SEQUENCE [LARGE SCALE GENOMIC DNA]</scope>
</reference>
<dbReference type="InterPro" id="IPR000014">
    <property type="entry name" value="PAS"/>
</dbReference>
<dbReference type="SMART" id="SM00448">
    <property type="entry name" value="REC"/>
    <property type="match status" value="1"/>
</dbReference>
<dbReference type="SUPFAM" id="SSF55781">
    <property type="entry name" value="GAF domain-like"/>
    <property type="match status" value="1"/>
</dbReference>
<proteinExistence type="predicted"/>
<dbReference type="InterPro" id="IPR011006">
    <property type="entry name" value="CheY-like_superfamily"/>
</dbReference>
<dbReference type="Proteomes" id="UP000030700">
    <property type="component" value="Unassembled WGS sequence"/>
</dbReference>
<dbReference type="InterPro" id="IPR003018">
    <property type="entry name" value="GAF"/>
</dbReference>
<dbReference type="Gene3D" id="3.40.50.2300">
    <property type="match status" value="1"/>
</dbReference>
<evidence type="ECO:0000256" key="2">
    <source>
        <dbReference type="ARBA" id="ARBA00022777"/>
    </source>
</evidence>
<dbReference type="STRING" id="1499966.U14_04277"/>
<dbReference type="PANTHER" id="PTHR43155">
    <property type="entry name" value="CYCLIC DI-GMP PHOSPHODIESTERASE PA4108-RELATED"/>
    <property type="match status" value="1"/>
</dbReference>
<dbReference type="PANTHER" id="PTHR43155:SF2">
    <property type="entry name" value="CYCLIC DI-GMP PHOSPHODIESTERASE PA4108"/>
    <property type="match status" value="1"/>
</dbReference>
<feature type="domain" description="PAS" evidence="5">
    <location>
        <begin position="151"/>
        <end position="221"/>
    </location>
</feature>
<dbReference type="Pfam" id="PF13426">
    <property type="entry name" value="PAS_9"/>
    <property type="match status" value="1"/>
</dbReference>
<gene>
    <name evidence="6" type="ORF">U14_04277</name>
</gene>
<dbReference type="Gene3D" id="3.30.450.40">
    <property type="match status" value="1"/>
</dbReference>
<dbReference type="CDD" id="cd00130">
    <property type="entry name" value="PAS"/>
    <property type="match status" value="1"/>
</dbReference>
<dbReference type="SUPFAM" id="SSF55785">
    <property type="entry name" value="PYP-like sensor domain (PAS domain)"/>
    <property type="match status" value="1"/>
</dbReference>
<dbReference type="AlphaFoldDB" id="A0A0S6W499"/>
<keyword evidence="1" id="KW-0808">Transferase</keyword>
<feature type="domain" description="Response regulatory" evidence="4">
    <location>
        <begin position="3"/>
        <end position="118"/>
    </location>
</feature>
<dbReference type="Gene3D" id="3.30.450.20">
    <property type="entry name" value="PAS domain"/>
    <property type="match status" value="1"/>
</dbReference>
<sequence length="439" mass="49471">MKKLVIIDNDQASSKALAEIVSREGYVVFKAYNGIEGLEAIRAHLPEFVVLDLFMPGIDGVRLCRYLKTQPEFAGIKVIVLSPLTASETYHIIEADADMYIAKGYIMDVANNLLRSLRLLESNLPAASLENRTFGFEGRSPRVVVEELLVERKHFETMLYRVGDGILEINEADTVVYVNPAARRMIGKDEMQIIGHDVSDVLGKRYDGQFQEILLRLKTSKKAVNIEMTLLQEKKALDFNFSNIMSDDQKYIGALMIFQDVSYLTNRIRELTLLNDVGRVLTSTLDFNEVLHIVMGQIQKIMGVEAVSLLLVEKETKDLIFEVALGMAGPSIRHKRLSAGKGIVGWVAKTGKSLLLPDVYADPRFDRSIDESTGFRTQSMICVPLKIRNEVIGVIQVINHSHDEPFNEDNMYLLSSISMYASIAIEHANLYQELHQRET</sequence>
<evidence type="ECO:0000313" key="6">
    <source>
        <dbReference type="EMBL" id="GAK53018.1"/>
    </source>
</evidence>